<keyword evidence="2" id="KW-1185">Reference proteome</keyword>
<dbReference type="AlphaFoldDB" id="A0AAQ3NJ03"/>
<name>A0AAQ3NJ03_VIGMU</name>
<evidence type="ECO:0000313" key="1">
    <source>
        <dbReference type="EMBL" id="WVZ09790.1"/>
    </source>
</evidence>
<accession>A0AAQ3NJ03</accession>
<protein>
    <submittedName>
        <fullName evidence="1">Uncharacterized protein</fullName>
    </submittedName>
</protein>
<dbReference type="Proteomes" id="UP001374535">
    <property type="component" value="Chromosome 5"/>
</dbReference>
<evidence type="ECO:0000313" key="2">
    <source>
        <dbReference type="Proteomes" id="UP001374535"/>
    </source>
</evidence>
<organism evidence="1 2">
    <name type="scientific">Vigna mungo</name>
    <name type="common">Black gram</name>
    <name type="synonym">Phaseolus mungo</name>
    <dbReference type="NCBI Taxonomy" id="3915"/>
    <lineage>
        <taxon>Eukaryota</taxon>
        <taxon>Viridiplantae</taxon>
        <taxon>Streptophyta</taxon>
        <taxon>Embryophyta</taxon>
        <taxon>Tracheophyta</taxon>
        <taxon>Spermatophyta</taxon>
        <taxon>Magnoliopsida</taxon>
        <taxon>eudicotyledons</taxon>
        <taxon>Gunneridae</taxon>
        <taxon>Pentapetalae</taxon>
        <taxon>rosids</taxon>
        <taxon>fabids</taxon>
        <taxon>Fabales</taxon>
        <taxon>Fabaceae</taxon>
        <taxon>Papilionoideae</taxon>
        <taxon>50 kb inversion clade</taxon>
        <taxon>NPAAA clade</taxon>
        <taxon>indigoferoid/millettioid clade</taxon>
        <taxon>Phaseoleae</taxon>
        <taxon>Vigna</taxon>
    </lineage>
</organism>
<reference evidence="1 2" key="1">
    <citation type="journal article" date="2023" name="Life. Sci Alliance">
        <title>Evolutionary insights into 3D genome organization and epigenetic landscape of Vigna mungo.</title>
        <authorList>
            <person name="Junaid A."/>
            <person name="Singh B."/>
            <person name="Bhatia S."/>
        </authorList>
    </citation>
    <scope>NUCLEOTIDE SEQUENCE [LARGE SCALE GENOMIC DNA]</scope>
    <source>
        <strain evidence="1">Urdbean</strain>
    </source>
</reference>
<dbReference type="EMBL" id="CP144696">
    <property type="protein sequence ID" value="WVZ09790.1"/>
    <property type="molecule type" value="Genomic_DNA"/>
</dbReference>
<proteinExistence type="predicted"/>
<sequence>MAILSEANENANFADEIKWKCGCHNLSLDTAYNCVSDCDFVKSIDINSDSSVTSLCAGRWMSRPMTSARVEYSALSEVVMKDGSNRLLLRTGYDDEIQGTDISLRNVCLSTYDDRTCTGVDDIADKTDME</sequence>
<gene>
    <name evidence="1" type="ORF">V8G54_014320</name>
</gene>